<protein>
    <submittedName>
        <fullName evidence="1">Uncharacterized protein</fullName>
    </submittedName>
</protein>
<accession>A0A371JPJ8</accession>
<gene>
    <name evidence="1" type="ORF">DX873_08625</name>
</gene>
<dbReference type="OrthoDB" id="349607at117743"/>
<proteinExistence type="predicted"/>
<comment type="caution">
    <text evidence="1">The sequence shown here is derived from an EMBL/GenBank/DDBJ whole genome shotgun (WGS) entry which is preliminary data.</text>
</comment>
<organism evidence="1 2">
    <name type="scientific">Flagellimonas nanhaiensis</name>
    <dbReference type="NCBI Taxonomy" id="2292706"/>
    <lineage>
        <taxon>Bacteria</taxon>
        <taxon>Pseudomonadati</taxon>
        <taxon>Bacteroidota</taxon>
        <taxon>Flavobacteriia</taxon>
        <taxon>Flavobacteriales</taxon>
        <taxon>Flavobacteriaceae</taxon>
        <taxon>Flagellimonas</taxon>
    </lineage>
</organism>
<keyword evidence="2" id="KW-1185">Reference proteome</keyword>
<reference evidence="1 2" key="1">
    <citation type="submission" date="2018-08" db="EMBL/GenBank/DDBJ databases">
        <title>Muricauda nanhaiensis sp. nov., isolated from seawater of the South China Sea.</title>
        <authorList>
            <person name="Dang Y."/>
        </authorList>
    </citation>
    <scope>NUCLEOTIDE SEQUENCE [LARGE SCALE GENOMIC DNA]</scope>
    <source>
        <strain evidence="1 2">SM1704</strain>
    </source>
</reference>
<dbReference type="Proteomes" id="UP000261828">
    <property type="component" value="Unassembled WGS sequence"/>
</dbReference>
<dbReference type="EMBL" id="QTJX01000002">
    <property type="protein sequence ID" value="RDY59440.1"/>
    <property type="molecule type" value="Genomic_DNA"/>
</dbReference>
<dbReference type="RefSeq" id="WP_116184055.1">
    <property type="nucleotide sequence ID" value="NZ_QTJX01000002.1"/>
</dbReference>
<evidence type="ECO:0000313" key="1">
    <source>
        <dbReference type="EMBL" id="RDY59440.1"/>
    </source>
</evidence>
<dbReference type="AlphaFoldDB" id="A0A371JPJ8"/>
<evidence type="ECO:0000313" key="2">
    <source>
        <dbReference type="Proteomes" id="UP000261828"/>
    </source>
</evidence>
<sequence>MGKTDKQCFNCGKEGGEFFGFIICEKCKSKLRLFTEGTVQGYLEKDPIGFPKDIDRRLELLDKDYVKKKIKLLHIKSIIN</sequence>
<name>A0A371JPJ8_9FLAO</name>